<dbReference type="RefSeq" id="WP_245128729.1">
    <property type="nucleotide sequence ID" value="NZ_JALJEJ010000002.1"/>
</dbReference>
<keyword evidence="3" id="KW-1185">Reference proteome</keyword>
<feature type="transmembrane region" description="Helical" evidence="1">
    <location>
        <begin position="29"/>
        <end position="50"/>
    </location>
</feature>
<dbReference type="Proteomes" id="UP001139450">
    <property type="component" value="Unassembled WGS sequence"/>
</dbReference>
<feature type="transmembrane region" description="Helical" evidence="1">
    <location>
        <begin position="70"/>
        <end position="90"/>
    </location>
</feature>
<accession>A0A9X1X582</accession>
<dbReference type="EMBL" id="JALJEJ010000002">
    <property type="protein sequence ID" value="MCJ8208894.1"/>
    <property type="molecule type" value="Genomic_DNA"/>
</dbReference>
<dbReference type="AlphaFoldDB" id="A0A9X1X582"/>
<comment type="caution">
    <text evidence="2">The sequence shown here is derived from an EMBL/GenBank/DDBJ whole genome shotgun (WGS) entry which is preliminary data.</text>
</comment>
<evidence type="ECO:0000313" key="3">
    <source>
        <dbReference type="Proteomes" id="UP001139450"/>
    </source>
</evidence>
<organism evidence="2 3">
    <name type="scientific">Mucilaginibacter straminoryzae</name>
    <dbReference type="NCBI Taxonomy" id="2932774"/>
    <lineage>
        <taxon>Bacteria</taxon>
        <taxon>Pseudomonadati</taxon>
        <taxon>Bacteroidota</taxon>
        <taxon>Sphingobacteriia</taxon>
        <taxon>Sphingobacteriales</taxon>
        <taxon>Sphingobacteriaceae</taxon>
        <taxon>Mucilaginibacter</taxon>
    </lineage>
</organism>
<protein>
    <submittedName>
        <fullName evidence="2">Uncharacterized protein</fullName>
    </submittedName>
</protein>
<keyword evidence="1" id="KW-0812">Transmembrane</keyword>
<sequence length="209" mass="23459">MKTKNLLITAIILFLITNTSYYWESWCGIFLIPLTLILIIVFLVLVVKVVFRLFSVLKGGLSRSQEMTHLIVSILLLTICVVKPAGIINFESMEGEDVLVASREGVANCFSTLKLKKDGCFYFKSICFGVEKAAGNYAVKGDTVMFKWPGNRGMYFIYGILDPDSAINGTKNSTHFLLYKTRKDTTPYMLLVVKNKLVNLKSTIPPPRP</sequence>
<keyword evidence="1" id="KW-1133">Transmembrane helix</keyword>
<keyword evidence="1" id="KW-0472">Membrane</keyword>
<reference evidence="2" key="1">
    <citation type="submission" date="2022-04" db="EMBL/GenBank/DDBJ databases">
        <title>Mucilaginibacter sp. RS28 isolated from freshwater.</title>
        <authorList>
            <person name="Ko S.-R."/>
        </authorList>
    </citation>
    <scope>NUCLEOTIDE SEQUENCE</scope>
    <source>
        <strain evidence="2">RS28</strain>
    </source>
</reference>
<proteinExistence type="predicted"/>
<gene>
    <name evidence="2" type="ORF">MUY27_04185</name>
</gene>
<name>A0A9X1X582_9SPHI</name>
<evidence type="ECO:0000313" key="2">
    <source>
        <dbReference type="EMBL" id="MCJ8208894.1"/>
    </source>
</evidence>
<evidence type="ECO:0000256" key="1">
    <source>
        <dbReference type="SAM" id="Phobius"/>
    </source>
</evidence>